<accession>A0ABT4RJA7</accession>
<comment type="caution">
    <text evidence="5">The sequence shown here is derived from an EMBL/GenBank/DDBJ whole genome shotgun (WGS) entry which is preliminary data.</text>
</comment>
<feature type="compositionally biased region" description="Basic and acidic residues" evidence="3">
    <location>
        <begin position="90"/>
        <end position="100"/>
    </location>
</feature>
<feature type="compositionally biased region" description="Acidic residues" evidence="3">
    <location>
        <begin position="147"/>
        <end position="161"/>
    </location>
</feature>
<dbReference type="PANTHER" id="PTHR36507:SF1">
    <property type="entry name" value="BLL1555 PROTEIN"/>
    <property type="match status" value="1"/>
</dbReference>
<name>A0ABT4RJA7_9ACTN</name>
<dbReference type="InterPro" id="IPR008972">
    <property type="entry name" value="Cupredoxin"/>
</dbReference>
<dbReference type="Gene3D" id="2.60.40.420">
    <property type="entry name" value="Cupredoxins - blue copper proteins"/>
    <property type="match status" value="1"/>
</dbReference>
<keyword evidence="6" id="KW-1185">Reference proteome</keyword>
<dbReference type="PANTHER" id="PTHR36507">
    <property type="entry name" value="BLL1555 PROTEIN"/>
    <property type="match status" value="1"/>
</dbReference>
<dbReference type="InterPro" id="IPR052721">
    <property type="entry name" value="ET_Amicyanin"/>
</dbReference>
<dbReference type="RefSeq" id="WP_202955319.1">
    <property type="nucleotide sequence ID" value="NZ_JAPCID010000017.1"/>
</dbReference>
<evidence type="ECO:0000256" key="3">
    <source>
        <dbReference type="SAM" id="MobiDB-lite"/>
    </source>
</evidence>
<reference evidence="5" key="1">
    <citation type="submission" date="2022-10" db="EMBL/GenBank/DDBJ databases">
        <title>The WGS of Solirubrobacter sp. CPCC 204708.</title>
        <authorList>
            <person name="Jiang Z."/>
        </authorList>
    </citation>
    <scope>NUCLEOTIDE SEQUENCE</scope>
    <source>
        <strain evidence="5">CPCC 204708</strain>
    </source>
</reference>
<evidence type="ECO:0000313" key="6">
    <source>
        <dbReference type="Proteomes" id="UP001147700"/>
    </source>
</evidence>
<dbReference type="SUPFAM" id="SSF49503">
    <property type="entry name" value="Cupredoxins"/>
    <property type="match status" value="1"/>
</dbReference>
<dbReference type="Pfam" id="PF00127">
    <property type="entry name" value="Copper-bind"/>
    <property type="match status" value="1"/>
</dbReference>
<dbReference type="InterPro" id="IPR000923">
    <property type="entry name" value="BlueCu_1"/>
</dbReference>
<evidence type="ECO:0000256" key="2">
    <source>
        <dbReference type="ARBA" id="ARBA00023008"/>
    </source>
</evidence>
<protein>
    <submittedName>
        <fullName evidence="5">Plastocyanin/azurin family copper-binding protein</fullName>
    </submittedName>
</protein>
<feature type="domain" description="Blue (type 1) copper" evidence="4">
    <location>
        <begin position="53"/>
        <end position="136"/>
    </location>
</feature>
<evidence type="ECO:0000256" key="1">
    <source>
        <dbReference type="ARBA" id="ARBA00022723"/>
    </source>
</evidence>
<evidence type="ECO:0000259" key="4">
    <source>
        <dbReference type="Pfam" id="PF00127"/>
    </source>
</evidence>
<feature type="region of interest" description="Disordered" evidence="3">
    <location>
        <begin position="136"/>
        <end position="198"/>
    </location>
</feature>
<gene>
    <name evidence="5" type="ORF">OJ962_14135</name>
</gene>
<keyword evidence="1" id="KW-0479">Metal-binding</keyword>
<sequence>MAAAVAALAVAGIIGGVGVAGARENRTIFSVENGIKDKCFSNTEKTTCETGERADLTIRTGDTVVWNFKNANGMPHNAASKSSTPANKAWNERGPKKDGITDIQAGGTTSWTFGEEGEYQFFCSVHPTMVGTITVEGEPVETPEPTPTEEPEETPTEEPEETPTFSATPSPSPRATASPDDHLNTPAPGKVAKADTTAPRFQQLRAKTVREGAKLNFWISEPATLQVSARRKGSKRTLTTATLHVGLGTRSVVLRSKSLRAKGTYTIEYRAVDAMANKSLAGTTTLKVK</sequence>
<evidence type="ECO:0000313" key="5">
    <source>
        <dbReference type="EMBL" id="MDA0138638.1"/>
    </source>
</evidence>
<feature type="region of interest" description="Disordered" evidence="3">
    <location>
        <begin position="75"/>
        <end position="111"/>
    </location>
</feature>
<organism evidence="5 6">
    <name type="scientific">Solirubrobacter deserti</name>
    <dbReference type="NCBI Taxonomy" id="2282478"/>
    <lineage>
        <taxon>Bacteria</taxon>
        <taxon>Bacillati</taxon>
        <taxon>Actinomycetota</taxon>
        <taxon>Thermoleophilia</taxon>
        <taxon>Solirubrobacterales</taxon>
        <taxon>Solirubrobacteraceae</taxon>
        <taxon>Solirubrobacter</taxon>
    </lineage>
</organism>
<dbReference type="Proteomes" id="UP001147700">
    <property type="component" value="Unassembled WGS sequence"/>
</dbReference>
<dbReference type="EMBL" id="JAPCID010000017">
    <property type="protein sequence ID" value="MDA0138638.1"/>
    <property type="molecule type" value="Genomic_DNA"/>
</dbReference>
<keyword evidence="2" id="KW-0186">Copper</keyword>
<feature type="compositionally biased region" description="Low complexity" evidence="3">
    <location>
        <begin position="162"/>
        <end position="178"/>
    </location>
</feature>
<proteinExistence type="predicted"/>